<dbReference type="InterPro" id="IPR008676">
    <property type="entry name" value="MRG"/>
</dbReference>
<evidence type="ECO:0000256" key="7">
    <source>
        <dbReference type="ARBA" id="ARBA00023242"/>
    </source>
</evidence>
<dbReference type="InterPro" id="IPR038217">
    <property type="entry name" value="MRG_C_sf"/>
</dbReference>
<dbReference type="EMBL" id="JH668250">
    <property type="protein sequence ID" value="EIM19480.1"/>
    <property type="molecule type" value="Genomic_DNA"/>
</dbReference>
<dbReference type="SUPFAM" id="SSF54160">
    <property type="entry name" value="Chromo domain-like"/>
    <property type="match status" value="1"/>
</dbReference>
<keyword evidence="4" id="KW-0156">Chromatin regulator</keyword>
<keyword evidence="6" id="KW-0804">Transcription</keyword>
<dbReference type="InterPro" id="IPR000953">
    <property type="entry name" value="Chromo/chromo_shadow_dom"/>
</dbReference>
<evidence type="ECO:0000256" key="6">
    <source>
        <dbReference type="ARBA" id="ARBA00023163"/>
    </source>
</evidence>
<dbReference type="InterPro" id="IPR053820">
    <property type="entry name" value="MSL3_chromo-like"/>
</dbReference>
<gene>
    <name evidence="10" type="ORF">WALSEDRAFT_61467</name>
</gene>
<dbReference type="eggNOG" id="KOG3001">
    <property type="taxonomic scope" value="Eukaryota"/>
</dbReference>
<dbReference type="PIRSF" id="PIRSF038133">
    <property type="entry name" value="HAT_Nua4_EAF3/MRG15"/>
    <property type="match status" value="1"/>
</dbReference>
<evidence type="ECO:0000313" key="10">
    <source>
        <dbReference type="EMBL" id="EIM19480.1"/>
    </source>
</evidence>
<dbReference type="PANTHER" id="PTHR10880:SF15">
    <property type="entry name" value="MSL COMPLEX SUBUNIT 3"/>
    <property type="match status" value="1"/>
</dbReference>
<dbReference type="CDD" id="cd18983">
    <property type="entry name" value="CBD_MSL3_like"/>
    <property type="match status" value="1"/>
</dbReference>
<dbReference type="Proteomes" id="UP000005242">
    <property type="component" value="Unassembled WGS sequence"/>
</dbReference>
<sequence>MAFAYSEKETVLCFHGPLLYEAKVINRAMKDLLFTGEDQPAYFVHYKGWKQTWDEWVPESRMHKNTPENRQKQKSLKESIMKKKQPPSSTQSAGAGAQRNKPKSGGQPENSRKRGRETEEFTQESFKRPEIRLIIPDELKVLLVDDWEFVTKNNQLVPLPRTPSVKQLLLSYREHVESKITNDTQKAKKKALVEEVTNGLEVYFNRAIASNLLYRFERPQFVQIKKEADERPDNHEHKQLSALYGTEHFLRLIVNLPSMLAFTSIDGESIEILQTTVQDILQYIIDNKSTLFLSEYENSSPQYQNRVNAGS</sequence>
<dbReference type="FunCoup" id="I4Y688">
    <property type="interactions" value="382"/>
</dbReference>
<dbReference type="HOGENOM" id="CLU_039566_1_1_1"/>
<dbReference type="AlphaFoldDB" id="I4Y688"/>
<feature type="domain" description="Chromo" evidence="9">
    <location>
        <begin position="19"/>
        <end position="78"/>
    </location>
</feature>
<dbReference type="GO" id="GO:0032221">
    <property type="term" value="C:Rpd3S complex"/>
    <property type="evidence" value="ECO:0007669"/>
    <property type="project" value="TreeGrafter"/>
</dbReference>
<comment type="subcellular location">
    <subcellularLocation>
        <location evidence="1">Nucleus</location>
    </subcellularLocation>
</comment>
<dbReference type="GO" id="GO:0006355">
    <property type="term" value="P:regulation of DNA-templated transcription"/>
    <property type="evidence" value="ECO:0007669"/>
    <property type="project" value="InterPro"/>
</dbReference>
<proteinExistence type="inferred from homology"/>
<dbReference type="Pfam" id="PF05712">
    <property type="entry name" value="MRG"/>
    <property type="match status" value="1"/>
</dbReference>
<dbReference type="STRING" id="671144.I4Y688"/>
<evidence type="ECO:0000313" key="11">
    <source>
        <dbReference type="Proteomes" id="UP000005242"/>
    </source>
</evidence>
<dbReference type="Pfam" id="PF22732">
    <property type="entry name" value="MSL3_chromo-like"/>
    <property type="match status" value="1"/>
</dbReference>
<protein>
    <recommendedName>
        <fullName evidence="3">Chromatin modification-related protein EAF3</fullName>
    </recommendedName>
</protein>
<evidence type="ECO:0000256" key="1">
    <source>
        <dbReference type="ARBA" id="ARBA00004123"/>
    </source>
</evidence>
<evidence type="ECO:0000256" key="5">
    <source>
        <dbReference type="ARBA" id="ARBA00023015"/>
    </source>
</evidence>
<feature type="compositionally biased region" description="Basic and acidic residues" evidence="8">
    <location>
        <begin position="110"/>
        <end position="123"/>
    </location>
</feature>
<evidence type="ECO:0000256" key="8">
    <source>
        <dbReference type="SAM" id="MobiDB-lite"/>
    </source>
</evidence>
<keyword evidence="5" id="KW-0805">Transcription regulation</keyword>
<dbReference type="OrthoDB" id="124855at2759"/>
<dbReference type="OMA" id="GLQTYFD"/>
<dbReference type="RefSeq" id="XP_006960512.1">
    <property type="nucleotide sequence ID" value="XM_006960450.1"/>
</dbReference>
<dbReference type="InterPro" id="IPR026541">
    <property type="entry name" value="MRG_dom"/>
</dbReference>
<dbReference type="PANTHER" id="PTHR10880">
    <property type="entry name" value="MORTALITY FACTOR 4-LIKE PROTEIN"/>
    <property type="match status" value="1"/>
</dbReference>
<feature type="compositionally biased region" description="Basic and acidic residues" evidence="8">
    <location>
        <begin position="60"/>
        <end position="81"/>
    </location>
</feature>
<dbReference type="InterPro" id="IPR016197">
    <property type="entry name" value="Chromo-like_dom_sf"/>
</dbReference>
<dbReference type="SMART" id="SM00298">
    <property type="entry name" value="CHROMO"/>
    <property type="match status" value="1"/>
</dbReference>
<dbReference type="KEGG" id="wse:WALSEDRAFT_61467"/>
<dbReference type="GO" id="GO:0006338">
    <property type="term" value="P:chromatin remodeling"/>
    <property type="evidence" value="ECO:0007669"/>
    <property type="project" value="UniProtKB-ARBA"/>
</dbReference>
<evidence type="ECO:0000256" key="3">
    <source>
        <dbReference type="ARBA" id="ARBA00018505"/>
    </source>
</evidence>
<keyword evidence="7" id="KW-0539">Nucleus</keyword>
<accession>I4Y688</accession>
<evidence type="ECO:0000259" key="9">
    <source>
        <dbReference type="SMART" id="SM00298"/>
    </source>
</evidence>
<dbReference type="PROSITE" id="PS51640">
    <property type="entry name" value="MRG"/>
    <property type="match status" value="1"/>
</dbReference>
<dbReference type="InParanoid" id="I4Y688"/>
<reference evidence="10 11" key="1">
    <citation type="journal article" date="2012" name="Fungal Genet. Biol.">
        <title>The genome of the xerotolerant mold Wallemia sebi reveals adaptations to osmotic stress and suggests cryptic sexual reproduction.</title>
        <authorList>
            <person name="Padamsee M."/>
            <person name="Kumar T.K.A."/>
            <person name="Riley R."/>
            <person name="Binder M."/>
            <person name="Boyd A."/>
            <person name="Calvo A.M."/>
            <person name="Furukawa K."/>
            <person name="Hesse C."/>
            <person name="Hohmann S."/>
            <person name="James T.Y."/>
            <person name="LaButti K."/>
            <person name="Lapidus A."/>
            <person name="Lindquist E."/>
            <person name="Lucas S."/>
            <person name="Miller K."/>
            <person name="Shantappa S."/>
            <person name="Grigoriev I.V."/>
            <person name="Hibbett D.S."/>
            <person name="McLaughlin D.J."/>
            <person name="Spatafora J.W."/>
            <person name="Aime M.C."/>
        </authorList>
    </citation>
    <scope>NUCLEOTIDE SEQUENCE [LARGE SCALE GENOMIC DNA]</scope>
    <source>
        <strain evidence="11">ATCC MYA-4683 / CBS 633.66</strain>
    </source>
</reference>
<dbReference type="GeneID" id="18474548"/>
<name>I4Y688_WALMC</name>
<keyword evidence="11" id="KW-1185">Reference proteome</keyword>
<dbReference type="Gene3D" id="1.10.274.30">
    <property type="entry name" value="MRG domain"/>
    <property type="match status" value="1"/>
</dbReference>
<evidence type="ECO:0000256" key="2">
    <source>
        <dbReference type="ARBA" id="ARBA00009093"/>
    </source>
</evidence>
<evidence type="ECO:0000256" key="4">
    <source>
        <dbReference type="ARBA" id="ARBA00022853"/>
    </source>
</evidence>
<dbReference type="GO" id="GO:0035267">
    <property type="term" value="C:NuA4 histone acetyltransferase complex"/>
    <property type="evidence" value="ECO:0007669"/>
    <property type="project" value="TreeGrafter"/>
</dbReference>
<feature type="region of interest" description="Disordered" evidence="8">
    <location>
        <begin position="60"/>
        <end position="123"/>
    </location>
</feature>
<dbReference type="Gene3D" id="2.30.30.140">
    <property type="match status" value="1"/>
</dbReference>
<comment type="similarity">
    <text evidence="2">Belongs to the MRG family.</text>
</comment>
<organism evidence="10 11">
    <name type="scientific">Wallemia mellicola (strain ATCC MYA-4683 / CBS 633.66)</name>
    <name type="common">Wallemia sebi (CBS 633.66)</name>
    <dbReference type="NCBI Taxonomy" id="671144"/>
    <lineage>
        <taxon>Eukaryota</taxon>
        <taxon>Fungi</taxon>
        <taxon>Dikarya</taxon>
        <taxon>Basidiomycota</taxon>
        <taxon>Wallemiomycotina</taxon>
        <taxon>Wallemiomycetes</taxon>
        <taxon>Wallemiales</taxon>
        <taxon>Wallemiaceae</taxon>
        <taxon>Wallemia</taxon>
    </lineage>
</organism>